<gene>
    <name evidence="1" type="ORF">METUNv1_01556</name>
</gene>
<dbReference type="STRING" id="1000565.METUNv1_01556"/>
<dbReference type="Proteomes" id="UP000005019">
    <property type="component" value="Unassembled WGS sequence"/>
</dbReference>
<dbReference type="EMBL" id="AFHG01000043">
    <property type="protein sequence ID" value="EGK72085.1"/>
    <property type="molecule type" value="Genomic_DNA"/>
</dbReference>
<sequence length="300" mass="33008">MEVYFARHTDDWHGGGWLNYLHERGAIAIRFDPIESWSPEDYSSPGGASAIRHMNTLNDLKTAANVDREEGAYVFASYTLGIGNRVVIGGRPKPDSKCFLSALDDIPRDGCPIPPLKVLFLDNPQLIQRDAFPHAYLLAPPRSTFVRWEAIEPVAIPWICNRQADLLNRCSYLPASIEVACEEYMRLTGRLTAKIFRNGGTMAHFDIVGVGRQGPILAQVKNGGTCNLVIAAANAMIAATGEPDANLYIFCPQALIPRFDGRVQFISVEDVLQTLKNSYGEEYLRSLQSARFTSSSAGAG</sequence>
<dbReference type="RefSeq" id="WP_008060479.1">
    <property type="nucleotide sequence ID" value="NZ_AFHG01000043.1"/>
</dbReference>
<evidence type="ECO:0000313" key="2">
    <source>
        <dbReference type="Proteomes" id="UP000005019"/>
    </source>
</evidence>
<comment type="caution">
    <text evidence="1">The sequence shown here is derived from an EMBL/GenBank/DDBJ whole genome shotgun (WGS) entry which is preliminary data.</text>
</comment>
<evidence type="ECO:0000313" key="1">
    <source>
        <dbReference type="EMBL" id="EGK72085.1"/>
    </source>
</evidence>
<keyword evidence="2" id="KW-1185">Reference proteome</keyword>
<protein>
    <submittedName>
        <fullName evidence="1">Uncharacterized protein</fullName>
    </submittedName>
</protein>
<accession>F5RBB4</accession>
<organism evidence="1 2">
    <name type="scientific">Methyloversatilis universalis (strain ATCC BAA-1314 / DSM 25237 / JCM 13912 / CCUG 52030 / FAM5)</name>
    <dbReference type="NCBI Taxonomy" id="1000565"/>
    <lineage>
        <taxon>Bacteria</taxon>
        <taxon>Pseudomonadati</taxon>
        <taxon>Pseudomonadota</taxon>
        <taxon>Betaproteobacteria</taxon>
        <taxon>Nitrosomonadales</taxon>
        <taxon>Sterolibacteriaceae</taxon>
        <taxon>Methyloversatilis</taxon>
    </lineage>
</organism>
<reference evidence="1 2" key="1">
    <citation type="journal article" date="2011" name="J. Bacteriol.">
        <title>Genome sequence of Methyloversatilis universalis FAM5T, a methylotrophic representative of the order Rhodocyclales.</title>
        <authorList>
            <person name="Kittichotirat W."/>
            <person name="Good N.M."/>
            <person name="Hall R."/>
            <person name="Bringel F."/>
            <person name="Lajus A."/>
            <person name="Medigue C."/>
            <person name="Smalley N.E."/>
            <person name="Beck D."/>
            <person name="Bumgarner R."/>
            <person name="Vuilleumier S."/>
            <person name="Kalyuzhnaya M.G."/>
        </authorList>
    </citation>
    <scope>NUCLEOTIDE SEQUENCE [LARGE SCALE GENOMIC DNA]</scope>
    <source>
        <strain evidence="2">ATCC BAA-1314 / JCM 13912 / FAM5</strain>
    </source>
</reference>
<dbReference type="AlphaFoldDB" id="F5RBB4"/>
<dbReference type="OrthoDB" id="9936610at2"/>
<proteinExistence type="predicted"/>
<name>F5RBB4_METUF</name>